<dbReference type="EMBL" id="FOIQ01000001">
    <property type="protein sequence ID" value="SEV87707.1"/>
    <property type="molecule type" value="Genomic_DNA"/>
</dbReference>
<evidence type="ECO:0000259" key="2">
    <source>
        <dbReference type="Pfam" id="PF13472"/>
    </source>
</evidence>
<dbReference type="CDD" id="cd00229">
    <property type="entry name" value="SGNH_hydrolase"/>
    <property type="match status" value="1"/>
</dbReference>
<organism evidence="3 4">
    <name type="scientific">Prevotella aff. ruminicola Tc2-24</name>
    <dbReference type="NCBI Taxonomy" id="81582"/>
    <lineage>
        <taxon>Bacteria</taxon>
        <taxon>Pseudomonadati</taxon>
        <taxon>Bacteroidota</taxon>
        <taxon>Bacteroidia</taxon>
        <taxon>Bacteroidales</taxon>
        <taxon>Prevotellaceae</taxon>
        <taxon>Prevotella</taxon>
    </lineage>
</organism>
<proteinExistence type="predicted"/>
<evidence type="ECO:0000256" key="1">
    <source>
        <dbReference type="SAM" id="Phobius"/>
    </source>
</evidence>
<reference evidence="3 4" key="1">
    <citation type="submission" date="2016-10" db="EMBL/GenBank/DDBJ databases">
        <authorList>
            <person name="de Groot N.N."/>
        </authorList>
    </citation>
    <scope>NUCLEOTIDE SEQUENCE [LARGE SCALE GENOMIC DNA]</scope>
    <source>
        <strain evidence="3 4">TC2-24</strain>
    </source>
</reference>
<dbReference type="InterPro" id="IPR013830">
    <property type="entry name" value="SGNH_hydro"/>
</dbReference>
<name>A0A1I0MH83_9BACT</name>
<protein>
    <submittedName>
        <fullName evidence="3">GDSL-like Lipase/Acylhydrolase family protein</fullName>
    </submittedName>
</protein>
<dbReference type="GO" id="GO:0016788">
    <property type="term" value="F:hydrolase activity, acting on ester bonds"/>
    <property type="evidence" value="ECO:0007669"/>
    <property type="project" value="UniProtKB-ARBA"/>
</dbReference>
<dbReference type="Proteomes" id="UP000199373">
    <property type="component" value="Unassembled WGS sequence"/>
</dbReference>
<dbReference type="RefSeq" id="WP_091899718.1">
    <property type="nucleotide sequence ID" value="NZ_FOIQ01000001.1"/>
</dbReference>
<keyword evidence="1" id="KW-0472">Membrane</keyword>
<dbReference type="SUPFAM" id="SSF52266">
    <property type="entry name" value="SGNH hydrolase"/>
    <property type="match status" value="1"/>
</dbReference>
<evidence type="ECO:0000313" key="3">
    <source>
        <dbReference type="EMBL" id="SEV87707.1"/>
    </source>
</evidence>
<sequence length="307" mass="35392">MKTCRIFAVVICAVVALVLIFGLLYLRWRHLWALDEARPAYEMIRHHDDTLRVVMIGDSWAGLHQTMMGDTVFQALLSREVGRPVLFRSSGKGGEKSRGIYHLMFQDDGYGTRPLLVEHPDFCIISAGINDAAANLGPRQYCHYYRLILTFLLDHQIRPVVLEMPDVDIWHIYGGKPMKDRVGDFLKSVMTDCRMYSVTAYREALFQMLNDEALMDQIVYIPVSRWNRNGLGINQSLFMDDLIHLNLRGYELLDLSIANAIKESILRLLCTSHHREQTCSLSARSWCQHPLQHCWQDRTCRTGPPVR</sequence>
<keyword evidence="3" id="KW-0378">Hydrolase</keyword>
<feature type="transmembrane region" description="Helical" evidence="1">
    <location>
        <begin position="6"/>
        <end position="26"/>
    </location>
</feature>
<keyword evidence="4" id="KW-1185">Reference proteome</keyword>
<feature type="domain" description="SGNH hydrolase-type esterase" evidence="2">
    <location>
        <begin position="56"/>
        <end position="252"/>
    </location>
</feature>
<keyword evidence="1" id="KW-1133">Transmembrane helix</keyword>
<keyword evidence="1" id="KW-0812">Transmembrane</keyword>
<accession>A0A1I0MH83</accession>
<evidence type="ECO:0000313" key="4">
    <source>
        <dbReference type="Proteomes" id="UP000199373"/>
    </source>
</evidence>
<gene>
    <name evidence="3" type="ORF">SAMN04487850_0664</name>
</gene>
<dbReference type="InterPro" id="IPR036514">
    <property type="entry name" value="SGNH_hydro_sf"/>
</dbReference>
<dbReference type="AlphaFoldDB" id="A0A1I0MH83"/>
<dbReference type="Gene3D" id="3.40.50.1110">
    <property type="entry name" value="SGNH hydrolase"/>
    <property type="match status" value="1"/>
</dbReference>
<dbReference type="Pfam" id="PF13472">
    <property type="entry name" value="Lipase_GDSL_2"/>
    <property type="match status" value="1"/>
</dbReference>